<evidence type="ECO:0000313" key="8">
    <source>
        <dbReference type="EMBL" id="CAB4949881.1"/>
    </source>
</evidence>
<dbReference type="Pfam" id="PF01593">
    <property type="entry name" value="Amino_oxidase"/>
    <property type="match status" value="1"/>
</dbReference>
<evidence type="ECO:0000313" key="6">
    <source>
        <dbReference type="EMBL" id="CAB4802293.1"/>
    </source>
</evidence>
<dbReference type="InterPro" id="IPR036188">
    <property type="entry name" value="FAD/NAD-bd_sf"/>
</dbReference>
<gene>
    <name evidence="2" type="ORF">UFOPK1824_00755</name>
    <name evidence="3" type="ORF">UFOPK2340_00922</name>
    <name evidence="4" type="ORF">UFOPK2772_00870</name>
    <name evidence="5" type="ORF">UFOPK2850_00252</name>
    <name evidence="6" type="ORF">UFOPK3027_00726</name>
    <name evidence="7" type="ORF">UFOPK3256_00974</name>
    <name evidence="8" type="ORF">UFOPK3827_00477</name>
    <name evidence="9" type="ORF">UFOPK3982_00575</name>
    <name evidence="10" type="ORF">UFOPK4120_01085</name>
    <name evidence="11" type="ORF">UFOPK4404_01298</name>
</gene>
<protein>
    <submittedName>
        <fullName evidence="5">Unannotated protein</fullName>
    </submittedName>
</protein>
<dbReference type="Gene3D" id="3.50.50.60">
    <property type="entry name" value="FAD/NAD(P)-binding domain"/>
    <property type="match status" value="1"/>
</dbReference>
<evidence type="ECO:0000313" key="11">
    <source>
        <dbReference type="EMBL" id="CAB5075645.1"/>
    </source>
</evidence>
<evidence type="ECO:0000259" key="1">
    <source>
        <dbReference type="Pfam" id="PF01593"/>
    </source>
</evidence>
<evidence type="ECO:0000313" key="10">
    <source>
        <dbReference type="EMBL" id="CAB5024816.1"/>
    </source>
</evidence>
<evidence type="ECO:0000313" key="2">
    <source>
        <dbReference type="EMBL" id="CAB4601645.1"/>
    </source>
</evidence>
<evidence type="ECO:0000313" key="5">
    <source>
        <dbReference type="EMBL" id="CAB4748616.1"/>
    </source>
</evidence>
<dbReference type="GO" id="GO:0016491">
    <property type="term" value="F:oxidoreductase activity"/>
    <property type="evidence" value="ECO:0007669"/>
    <property type="project" value="InterPro"/>
</dbReference>
<sequence length="388" mass="41843">MYVVIGAGLAGLSAALTLQEAGHPVTVIDGADRAGGRIATDVIDGFILDRGFQLINLNYPEIKRLSLAKELDFKTAPRTVGISIGSRRHAIGDPRQAPLSIFSSKTGTLREKVSFLKYLPTKPVMDEDVQTHLLRCGTGGFYYKVLKPFLQGVFLTDPSQVSAVVGRELIRSFISGKSGIPAHGVGTLSQNLAEKIIDLRLNTQVEEIRDNRILTNQGELVATKIILATDLTTAAQLLDADQVSPLISATTWYHATDAAPTDGAELILDADHRGPVINSLVISNLSRNYAPAGQNLISSTTITHASESEVRRHLALMWGSSTENWRLIAKYEINSALPLFAPGKTKAKSSKFNEIIYLAGDYLSAPSQNGALMSGRLAAQELLLDEGL</sequence>
<dbReference type="EMBL" id="CAFAAN010000005">
    <property type="protein sequence ID" value="CAB4802293.1"/>
    <property type="molecule type" value="Genomic_DNA"/>
</dbReference>
<dbReference type="EMBL" id="CAFAZW010000014">
    <property type="protein sequence ID" value="CAB4843087.1"/>
    <property type="molecule type" value="Genomic_DNA"/>
</dbReference>
<dbReference type="EMBL" id="CAEZXC010000050">
    <property type="protein sequence ID" value="CAB4678227.1"/>
    <property type="molecule type" value="Genomic_DNA"/>
</dbReference>
<evidence type="ECO:0000313" key="3">
    <source>
        <dbReference type="EMBL" id="CAB4678227.1"/>
    </source>
</evidence>
<dbReference type="EMBL" id="CAEZYT010000051">
    <property type="protein sequence ID" value="CAB4738923.1"/>
    <property type="molecule type" value="Genomic_DNA"/>
</dbReference>
<dbReference type="AlphaFoldDB" id="A0A6J6TN72"/>
<dbReference type="SUPFAM" id="SSF51905">
    <property type="entry name" value="FAD/NAD(P)-binding domain"/>
    <property type="match status" value="1"/>
</dbReference>
<dbReference type="EMBL" id="CAFBQY010000016">
    <property type="protein sequence ID" value="CAB5075645.1"/>
    <property type="molecule type" value="Genomic_DNA"/>
</dbReference>
<proteinExistence type="predicted"/>
<dbReference type="EMBL" id="CAFBOO010000004">
    <property type="protein sequence ID" value="CAB4983543.1"/>
    <property type="molecule type" value="Genomic_DNA"/>
</dbReference>
<dbReference type="EMBL" id="CAEZZH010000002">
    <property type="protein sequence ID" value="CAB4748616.1"/>
    <property type="molecule type" value="Genomic_DNA"/>
</dbReference>
<dbReference type="EMBL" id="CAEZUM010000044">
    <property type="protein sequence ID" value="CAB4601645.1"/>
    <property type="molecule type" value="Genomic_DNA"/>
</dbReference>
<dbReference type="EMBL" id="CAFBNM010000004">
    <property type="protein sequence ID" value="CAB4949881.1"/>
    <property type="molecule type" value="Genomic_DNA"/>
</dbReference>
<organism evidence="5">
    <name type="scientific">freshwater metagenome</name>
    <dbReference type="NCBI Taxonomy" id="449393"/>
    <lineage>
        <taxon>unclassified sequences</taxon>
        <taxon>metagenomes</taxon>
        <taxon>ecological metagenomes</taxon>
    </lineage>
</organism>
<name>A0A6J6TN72_9ZZZZ</name>
<reference evidence="5" key="1">
    <citation type="submission" date="2020-05" db="EMBL/GenBank/DDBJ databases">
        <authorList>
            <person name="Chiriac C."/>
            <person name="Salcher M."/>
            <person name="Ghai R."/>
            <person name="Kavagutti S V."/>
        </authorList>
    </citation>
    <scope>NUCLEOTIDE SEQUENCE</scope>
</reference>
<accession>A0A6J6TN72</accession>
<evidence type="ECO:0000313" key="9">
    <source>
        <dbReference type="EMBL" id="CAB4983543.1"/>
    </source>
</evidence>
<feature type="domain" description="Amine oxidase" evidence="1">
    <location>
        <begin position="9"/>
        <end position="383"/>
    </location>
</feature>
<evidence type="ECO:0000313" key="7">
    <source>
        <dbReference type="EMBL" id="CAB4843087.1"/>
    </source>
</evidence>
<dbReference type="PANTHER" id="PTHR42841">
    <property type="entry name" value="AMINE OXIDASE"/>
    <property type="match status" value="1"/>
</dbReference>
<dbReference type="EMBL" id="CAFBPO010000012">
    <property type="protein sequence ID" value="CAB5024816.1"/>
    <property type="molecule type" value="Genomic_DNA"/>
</dbReference>
<evidence type="ECO:0000313" key="4">
    <source>
        <dbReference type="EMBL" id="CAB4738923.1"/>
    </source>
</evidence>
<dbReference type="InterPro" id="IPR002937">
    <property type="entry name" value="Amino_oxidase"/>
</dbReference>